<dbReference type="AlphaFoldDB" id="A0A6J5F8F8"/>
<accession>A0A6J5F8F8</accession>
<evidence type="ECO:0000313" key="2">
    <source>
        <dbReference type="EMBL" id="CAB3774663.1"/>
    </source>
</evidence>
<gene>
    <name evidence="2" type="ORF">LMG29542_08041</name>
</gene>
<evidence type="ECO:0000313" key="3">
    <source>
        <dbReference type="Proteomes" id="UP000494363"/>
    </source>
</evidence>
<evidence type="ECO:0000256" key="1">
    <source>
        <dbReference type="SAM" id="MobiDB-lite"/>
    </source>
</evidence>
<dbReference type="Proteomes" id="UP000494363">
    <property type="component" value="Unassembled WGS sequence"/>
</dbReference>
<feature type="region of interest" description="Disordered" evidence="1">
    <location>
        <begin position="1"/>
        <end position="44"/>
    </location>
</feature>
<keyword evidence="3" id="KW-1185">Reference proteome</keyword>
<dbReference type="EMBL" id="CADIKH010000148">
    <property type="protein sequence ID" value="CAB3774663.1"/>
    <property type="molecule type" value="Genomic_DNA"/>
</dbReference>
<reference evidence="2 3" key="1">
    <citation type="submission" date="2020-04" db="EMBL/GenBank/DDBJ databases">
        <authorList>
            <person name="De Canck E."/>
        </authorList>
    </citation>
    <scope>NUCLEOTIDE SEQUENCE [LARGE SCALE GENOMIC DNA]</scope>
    <source>
        <strain evidence="2 3">LMG 29542</strain>
    </source>
</reference>
<sequence length="44" mass="4720">MRWKPTGTLAFGNWTHCSKNTTANASPTKGLDDEARTAHSGSSQ</sequence>
<organism evidence="2 3">
    <name type="scientific">Paraburkholderia humisilvae</name>
    <dbReference type="NCBI Taxonomy" id="627669"/>
    <lineage>
        <taxon>Bacteria</taxon>
        <taxon>Pseudomonadati</taxon>
        <taxon>Pseudomonadota</taxon>
        <taxon>Betaproteobacteria</taxon>
        <taxon>Burkholderiales</taxon>
        <taxon>Burkholderiaceae</taxon>
        <taxon>Paraburkholderia</taxon>
    </lineage>
</organism>
<proteinExistence type="predicted"/>
<protein>
    <submittedName>
        <fullName evidence="2">Uncharacterized protein</fullName>
    </submittedName>
</protein>
<name>A0A6J5F8F8_9BURK</name>
<feature type="compositionally biased region" description="Polar residues" evidence="1">
    <location>
        <begin position="15"/>
        <end position="27"/>
    </location>
</feature>